<feature type="region of interest" description="Disordered" evidence="1">
    <location>
        <begin position="130"/>
        <end position="170"/>
    </location>
</feature>
<feature type="compositionally biased region" description="Polar residues" evidence="1">
    <location>
        <begin position="557"/>
        <end position="576"/>
    </location>
</feature>
<dbReference type="AlphaFoldDB" id="A0A5N6KRM7"/>
<accession>A0A5N6KRM7</accession>
<name>A0A5N6KRM7_9ROSI</name>
<feature type="compositionally biased region" description="Polar residues" evidence="1">
    <location>
        <begin position="130"/>
        <end position="141"/>
    </location>
</feature>
<feature type="region of interest" description="Disordered" evidence="1">
    <location>
        <begin position="38"/>
        <end position="73"/>
    </location>
</feature>
<feature type="compositionally biased region" description="Acidic residues" evidence="1">
    <location>
        <begin position="46"/>
        <end position="58"/>
    </location>
</feature>
<reference evidence="2 3" key="1">
    <citation type="submission" date="2019-06" db="EMBL/GenBank/DDBJ databases">
        <title>A chromosomal-level reference genome of Carpinus fangiana (Coryloideae, Betulaceae).</title>
        <authorList>
            <person name="Yang X."/>
            <person name="Wang Z."/>
            <person name="Zhang L."/>
            <person name="Hao G."/>
            <person name="Liu J."/>
            <person name="Yang Y."/>
        </authorList>
    </citation>
    <scope>NUCLEOTIDE SEQUENCE [LARGE SCALE GENOMIC DNA]</scope>
    <source>
        <strain evidence="2">Cfa_2016G</strain>
        <tissue evidence="2">Leaf</tissue>
    </source>
</reference>
<organism evidence="2 3">
    <name type="scientific">Carpinus fangiana</name>
    <dbReference type="NCBI Taxonomy" id="176857"/>
    <lineage>
        <taxon>Eukaryota</taxon>
        <taxon>Viridiplantae</taxon>
        <taxon>Streptophyta</taxon>
        <taxon>Embryophyta</taxon>
        <taxon>Tracheophyta</taxon>
        <taxon>Spermatophyta</taxon>
        <taxon>Magnoliopsida</taxon>
        <taxon>eudicotyledons</taxon>
        <taxon>Gunneridae</taxon>
        <taxon>Pentapetalae</taxon>
        <taxon>rosids</taxon>
        <taxon>fabids</taxon>
        <taxon>Fagales</taxon>
        <taxon>Betulaceae</taxon>
        <taxon>Carpinus</taxon>
    </lineage>
</organism>
<evidence type="ECO:0000313" key="2">
    <source>
        <dbReference type="EMBL" id="KAB8337177.1"/>
    </source>
</evidence>
<protein>
    <submittedName>
        <fullName evidence="2">Uncharacterized protein</fullName>
    </submittedName>
</protein>
<evidence type="ECO:0000313" key="3">
    <source>
        <dbReference type="Proteomes" id="UP000327013"/>
    </source>
</evidence>
<dbReference type="EMBL" id="VIBQ01000009">
    <property type="protein sequence ID" value="KAB8337177.1"/>
    <property type="molecule type" value="Genomic_DNA"/>
</dbReference>
<feature type="region of interest" description="Disordered" evidence="1">
    <location>
        <begin position="1"/>
        <end position="25"/>
    </location>
</feature>
<feature type="region of interest" description="Disordered" evidence="1">
    <location>
        <begin position="557"/>
        <end position="584"/>
    </location>
</feature>
<dbReference type="OrthoDB" id="5288142at2759"/>
<feature type="region of interest" description="Disordered" evidence="1">
    <location>
        <begin position="341"/>
        <end position="363"/>
    </location>
</feature>
<evidence type="ECO:0000256" key="1">
    <source>
        <dbReference type="SAM" id="MobiDB-lite"/>
    </source>
</evidence>
<dbReference type="Proteomes" id="UP000327013">
    <property type="component" value="Unassembled WGS sequence"/>
</dbReference>
<gene>
    <name evidence="2" type="ORF">FH972_021481</name>
</gene>
<proteinExistence type="predicted"/>
<sequence>MTTVPRLADILLHPPDPPLRARPSSLLPSTQIAREAIQMVSPHDDNDLETPDDLSQEDQAEHERTSFNFDDENAIEHSETGSVLEQQHDETSYIYQRSQSWAVPPPDEQMVYYPAPVPMNLNLPKRLSRQSSATIQAQRRSQILDAMDTETRRSTRWLPNDSSLAEQDEPTTHEIKRKTLNLQKLPPQLRASMFFDHQPVPHHLEIQQGSAVLTLERMLDASAQTPIGVAATLPAPRARKSRSTLMSNEALGLRQSRSSVMPGTALSNDYLSTPKSLRFDRSSSSLAIQTDALGETKAREYDECTDEDAFVQSSKDFSGSVEDDYVHVGDTVGADENLLAQEESEDSSGEENHSHELASAQPNTLLAELALRKEQLRSRNRTAAKSFPDGMQSTLLELDEVAQIEKRRRMKKPTQLAWESMEAANSVKAQQADDDIPLAILYGNKSGLVGRAGERPIGLMEKRALDDNEPLSQRRNRLLGIREVTSHHTRQQSRGSVPIVGVAPQEQSEVEMEETLAQRTRRLRSSRLLDEAIGLESGKHVRAISDDFASEMMSQLGVDSSQGINKDAKTPQTEETLGQRKRRLQAERQITGSSANDVNDGQHAHPGLRSTQSLANILAAAPVGVNKFSNTPIPRVGSIGLLRASEVELAARRQHITDRNLRSTTTMRTGGPLVEIPFGDKRPFFRGEMSRERQLLDSYNDSFGGIASRPQSTSPGPQKSMANKNSAMNLSLHYDPGLHTPSPQMYQRQQPWQAAQGHGISSVTSMSVPMIQPGYAFAPNSQAQYWQQQMYPTMNPTLNVNTTLGPGMALAFAEADMSPEQRTNIDRWRQSVMP</sequence>
<keyword evidence="3" id="KW-1185">Reference proteome</keyword>
<comment type="caution">
    <text evidence="2">The sequence shown here is derived from an EMBL/GenBank/DDBJ whole genome shotgun (WGS) entry which is preliminary data.</text>
</comment>